<dbReference type="FunFam" id="3.30.70.330:FF:000287">
    <property type="entry name" value="Peptidyl-prolyl cis-trans isomerase"/>
    <property type="match status" value="1"/>
</dbReference>
<dbReference type="PROSITE" id="PS50102">
    <property type="entry name" value="RRM"/>
    <property type="match status" value="1"/>
</dbReference>
<feature type="region of interest" description="Disordered" evidence="11">
    <location>
        <begin position="478"/>
        <end position="505"/>
    </location>
</feature>
<evidence type="ECO:0000259" key="12">
    <source>
        <dbReference type="PROSITE" id="PS50072"/>
    </source>
</evidence>
<evidence type="ECO:0000256" key="11">
    <source>
        <dbReference type="SAM" id="MobiDB-lite"/>
    </source>
</evidence>
<evidence type="ECO:0000256" key="8">
    <source>
        <dbReference type="ARBA" id="ARBA00023242"/>
    </source>
</evidence>
<evidence type="ECO:0000256" key="9">
    <source>
        <dbReference type="PROSITE-ProRule" id="PRU00176"/>
    </source>
</evidence>
<evidence type="ECO:0000256" key="6">
    <source>
        <dbReference type="ARBA" id="ARBA00023110"/>
    </source>
</evidence>
<dbReference type="SUPFAM" id="SSF50891">
    <property type="entry name" value="Cyclophilin-like"/>
    <property type="match status" value="1"/>
</dbReference>
<dbReference type="AlphaFoldDB" id="A0A166SQG4"/>
<evidence type="ECO:0000256" key="10">
    <source>
        <dbReference type="RuleBase" id="RU365081"/>
    </source>
</evidence>
<feature type="compositionally biased region" description="Low complexity" evidence="11">
    <location>
        <begin position="483"/>
        <end position="498"/>
    </location>
</feature>
<gene>
    <name evidence="14" type="ORF">CT0861_00291</name>
</gene>
<evidence type="ECO:0000256" key="3">
    <source>
        <dbReference type="ARBA" id="ARBA00004123"/>
    </source>
</evidence>
<dbReference type="InterPro" id="IPR000504">
    <property type="entry name" value="RRM_dom"/>
</dbReference>
<proteinExistence type="inferred from homology"/>
<dbReference type="PRINTS" id="PR00153">
    <property type="entry name" value="CSAPPISMRASE"/>
</dbReference>
<accession>A0A166SQG4</accession>
<comment type="catalytic activity">
    <reaction evidence="1 10">
        <text>[protein]-peptidylproline (omega=180) = [protein]-peptidylproline (omega=0)</text>
        <dbReference type="Rhea" id="RHEA:16237"/>
        <dbReference type="Rhea" id="RHEA-COMP:10747"/>
        <dbReference type="Rhea" id="RHEA-COMP:10748"/>
        <dbReference type="ChEBI" id="CHEBI:83833"/>
        <dbReference type="ChEBI" id="CHEBI:83834"/>
        <dbReference type="EC" id="5.2.1.8"/>
    </reaction>
</comment>
<evidence type="ECO:0000256" key="5">
    <source>
        <dbReference type="ARBA" id="ARBA00022884"/>
    </source>
</evidence>
<evidence type="ECO:0000256" key="4">
    <source>
        <dbReference type="ARBA" id="ARBA00010739"/>
    </source>
</evidence>
<dbReference type="GO" id="GO:0005634">
    <property type="term" value="C:nucleus"/>
    <property type="evidence" value="ECO:0007669"/>
    <property type="project" value="UniProtKB-SubCell"/>
</dbReference>
<evidence type="ECO:0000256" key="1">
    <source>
        <dbReference type="ARBA" id="ARBA00000971"/>
    </source>
</evidence>
<keyword evidence="7 10" id="KW-0413">Isomerase</keyword>
<dbReference type="InterPro" id="IPR035979">
    <property type="entry name" value="RBD_domain_sf"/>
</dbReference>
<dbReference type="Proteomes" id="UP000076552">
    <property type="component" value="Unassembled WGS sequence"/>
</dbReference>
<organism evidence="14 15">
    <name type="scientific">Colletotrichum tofieldiae</name>
    <dbReference type="NCBI Taxonomy" id="708197"/>
    <lineage>
        <taxon>Eukaryota</taxon>
        <taxon>Fungi</taxon>
        <taxon>Dikarya</taxon>
        <taxon>Ascomycota</taxon>
        <taxon>Pezizomycotina</taxon>
        <taxon>Sordariomycetes</taxon>
        <taxon>Hypocreomycetidae</taxon>
        <taxon>Glomerellales</taxon>
        <taxon>Glomerellaceae</taxon>
        <taxon>Colletotrichum</taxon>
        <taxon>Colletotrichum spaethianum species complex</taxon>
    </lineage>
</organism>
<dbReference type="Pfam" id="PF00076">
    <property type="entry name" value="RRM_1"/>
    <property type="match status" value="1"/>
</dbReference>
<dbReference type="EC" id="5.2.1.8" evidence="10"/>
<dbReference type="Pfam" id="PF00160">
    <property type="entry name" value="Pro_isomerase"/>
    <property type="match status" value="1"/>
</dbReference>
<comment type="subcellular location">
    <subcellularLocation>
        <location evidence="3 10">Nucleus</location>
    </subcellularLocation>
</comment>
<dbReference type="SMART" id="SM00360">
    <property type="entry name" value="RRM"/>
    <property type="match status" value="1"/>
</dbReference>
<dbReference type="InterPro" id="IPR002130">
    <property type="entry name" value="Cyclophilin-type_PPIase_dom"/>
</dbReference>
<dbReference type="PROSITE" id="PS50072">
    <property type="entry name" value="CSA_PPIASE_2"/>
    <property type="match status" value="1"/>
</dbReference>
<evidence type="ECO:0000313" key="15">
    <source>
        <dbReference type="Proteomes" id="UP000076552"/>
    </source>
</evidence>
<comment type="function">
    <text evidence="2 10">PPIases accelerate the folding of proteins. It catalyzes the cis-trans isomerization of proline imidic peptide bonds in oligopeptides.</text>
</comment>
<evidence type="ECO:0000259" key="13">
    <source>
        <dbReference type="PROSITE" id="PS50102"/>
    </source>
</evidence>
<dbReference type="InterPro" id="IPR035538">
    <property type="entry name" value="Cyclophilin_PPIL4"/>
</dbReference>
<dbReference type="GO" id="GO:0003723">
    <property type="term" value="F:RNA binding"/>
    <property type="evidence" value="ECO:0007669"/>
    <property type="project" value="UniProtKB-UniRule"/>
</dbReference>
<evidence type="ECO:0000256" key="2">
    <source>
        <dbReference type="ARBA" id="ARBA00002388"/>
    </source>
</evidence>
<dbReference type="Gene3D" id="3.30.70.330">
    <property type="match status" value="1"/>
</dbReference>
<feature type="domain" description="PPIase cyclophilin-type" evidence="12">
    <location>
        <begin position="6"/>
        <end position="172"/>
    </location>
</feature>
<dbReference type="InterPro" id="IPR035542">
    <property type="entry name" value="CRIP"/>
</dbReference>
<dbReference type="InterPro" id="IPR029000">
    <property type="entry name" value="Cyclophilin-like_dom_sf"/>
</dbReference>
<name>A0A166SQG4_9PEZI</name>
<dbReference type="EMBL" id="LFIV01000079">
    <property type="protein sequence ID" value="KZL71051.1"/>
    <property type="molecule type" value="Genomic_DNA"/>
</dbReference>
<keyword evidence="5 9" id="KW-0694">RNA-binding</keyword>
<dbReference type="STRING" id="708197.A0A166SQG4"/>
<reference evidence="14 15" key="1">
    <citation type="submission" date="2015-06" db="EMBL/GenBank/DDBJ databases">
        <title>Survival trade-offs in plant roots during colonization by closely related pathogenic and mutualistic fungi.</title>
        <authorList>
            <person name="Hacquard S."/>
            <person name="Kracher B."/>
            <person name="Hiruma K."/>
            <person name="Weinman A."/>
            <person name="Muench P."/>
            <person name="Garrido Oter R."/>
            <person name="Ver Loren van Themaat E."/>
            <person name="Dallerey J.-F."/>
            <person name="Damm U."/>
            <person name="Henrissat B."/>
            <person name="Lespinet O."/>
            <person name="Thon M."/>
            <person name="Kemen E."/>
            <person name="McHardy A.C."/>
            <person name="Schulze-Lefert P."/>
            <person name="O'Connell R.J."/>
        </authorList>
    </citation>
    <scope>NUCLEOTIDE SEQUENCE [LARGE SCALE GENOMIC DNA]</scope>
    <source>
        <strain evidence="14 15">0861</strain>
    </source>
</reference>
<comment type="caution">
    <text evidence="14">The sequence shown here is derived from an EMBL/GenBank/DDBJ whole genome shotgun (WGS) entry which is preliminary data.</text>
</comment>
<protein>
    <recommendedName>
        <fullName evidence="10">Peptidyl-prolyl cis-trans isomerase</fullName>
        <shortName evidence="10">PPIase</shortName>
        <ecNumber evidence="10">5.2.1.8</ecNumber>
    </recommendedName>
</protein>
<feature type="domain" description="RRM" evidence="13">
    <location>
        <begin position="251"/>
        <end position="329"/>
    </location>
</feature>
<dbReference type="CDD" id="cd12235">
    <property type="entry name" value="RRM_PPIL4"/>
    <property type="match status" value="1"/>
</dbReference>
<evidence type="ECO:0000256" key="7">
    <source>
        <dbReference type="ARBA" id="ARBA00023235"/>
    </source>
</evidence>
<keyword evidence="8 10" id="KW-0539">Nucleus</keyword>
<keyword evidence="15" id="KW-1185">Reference proteome</keyword>
<dbReference type="SUPFAM" id="SSF54928">
    <property type="entry name" value="RNA-binding domain, RBD"/>
    <property type="match status" value="1"/>
</dbReference>
<evidence type="ECO:0000313" key="14">
    <source>
        <dbReference type="EMBL" id="KZL71051.1"/>
    </source>
</evidence>
<dbReference type="GO" id="GO:0003755">
    <property type="term" value="F:peptidyl-prolyl cis-trans isomerase activity"/>
    <property type="evidence" value="ECO:0007669"/>
    <property type="project" value="UniProtKB-UniRule"/>
</dbReference>
<dbReference type="PANTHER" id="PTHR45843">
    <property type="entry name" value="PEPTIDYL-PROLYL CIS-TRANS ISOMERASE-LIKE 4"/>
    <property type="match status" value="1"/>
</dbReference>
<sequence>MSVLLETSSGDIVIDLLVDYAPKLCENFLKLCKVKYYNFSPVHSVQKNFSFQTGDPLGPLSKESDGGTSIWGLLSGDSAKKMFPAFFHPKLKHLERGTVSMATAPLDSDPDTRVAASQFIVTLGDDTDYLDGKAAVFGKVVEGFDVLEKINEAIVDDKGHPLIDIRIKHTIILDDPYPDPPELREPSASPPPTKPQLDTVRIADEAALHEDDDLDEEAIEKRRRDREARAQALTLEMMGDLPFAEVAPPENVLFVCKLNPVTTDADLELIFGRFGKILSCEVIRDAKTGDSLQYAFIEYADKASCEAAYFKMQDVLIDDRRIHVDFSQSVSKLSQVWRDDTNQKRRKHASRGGWGGVDELEKRRQYRDEYERNGDNYDLVYGEEEMKGRHQRTKDQISGTKIAPEKNGNEDEAEAPDAQGPGTGTGTAEEIEIDFDPTTGVPDGGTITKTGGGTIETLVVETAEIGIIGIEAGIETRKDEDSGISSSSASCASRSFSSTTRPVYPAVVEQLAVRSPRQRGRSQM</sequence>
<dbReference type="FunFam" id="2.40.100.10:FF:000015">
    <property type="entry name" value="Peptidyl-prolyl cis-trans isomerase"/>
    <property type="match status" value="1"/>
</dbReference>
<dbReference type="PANTHER" id="PTHR45843:SF1">
    <property type="entry name" value="PEPTIDYL-PROLYL CIS-TRANS ISOMERASE-LIKE 4"/>
    <property type="match status" value="1"/>
</dbReference>
<dbReference type="Gene3D" id="2.40.100.10">
    <property type="entry name" value="Cyclophilin-like"/>
    <property type="match status" value="1"/>
</dbReference>
<dbReference type="CDD" id="cd01921">
    <property type="entry name" value="cyclophilin_RRM"/>
    <property type="match status" value="1"/>
</dbReference>
<dbReference type="InterPro" id="IPR012677">
    <property type="entry name" value="Nucleotide-bd_a/b_plait_sf"/>
</dbReference>
<keyword evidence="6 10" id="KW-0697">Rotamase</keyword>
<feature type="region of interest" description="Disordered" evidence="11">
    <location>
        <begin position="381"/>
        <end position="428"/>
    </location>
</feature>
<comment type="similarity">
    <text evidence="4 10">Belongs to the cyclophilin-type PPIase family. PPIL4 subfamily.</text>
</comment>
<feature type="region of interest" description="Disordered" evidence="11">
    <location>
        <begin position="176"/>
        <end position="197"/>
    </location>
</feature>